<evidence type="ECO:0000313" key="3">
    <source>
        <dbReference type="Proteomes" id="UP000190328"/>
    </source>
</evidence>
<name>A0A1T4NFE1_9ENTE</name>
<dbReference type="AlphaFoldDB" id="A0A1T4NFE1"/>
<dbReference type="OrthoDB" id="2179344at2"/>
<feature type="transmembrane region" description="Helical" evidence="1">
    <location>
        <begin position="25"/>
        <end position="52"/>
    </location>
</feature>
<dbReference type="RefSeq" id="WP_078807344.1">
    <property type="nucleotide sequence ID" value="NZ_FUXI01000014.1"/>
</dbReference>
<dbReference type="InterPro" id="IPR025608">
    <property type="entry name" value="TcpE"/>
</dbReference>
<evidence type="ECO:0000313" key="2">
    <source>
        <dbReference type="EMBL" id="SJZ77835.1"/>
    </source>
</evidence>
<dbReference type="EMBL" id="FUXI01000014">
    <property type="protein sequence ID" value="SJZ77835.1"/>
    <property type="molecule type" value="Genomic_DNA"/>
</dbReference>
<keyword evidence="3" id="KW-1185">Reference proteome</keyword>
<proteinExistence type="predicted"/>
<accession>A0A1T4NFE1</accession>
<protein>
    <submittedName>
        <fullName evidence="2">TcpE family protein</fullName>
    </submittedName>
</protein>
<sequence>MNYYDYSRGLNAPYSIQVLRTRKHIIWVFAQPVSLAFFGCFLVAFVLLFRLLKELFVNNGQMLGAKIALEMASSYYLANQYVKTEIDGKNCFQYLKDMLKFVIDFVLDKREMYRFERVKQVKEFSFKR</sequence>
<keyword evidence="1" id="KW-0472">Membrane</keyword>
<gene>
    <name evidence="2" type="ORF">SAMN02745116_01411</name>
</gene>
<reference evidence="2 3" key="1">
    <citation type="submission" date="2017-02" db="EMBL/GenBank/DDBJ databases">
        <authorList>
            <person name="Peterson S.W."/>
        </authorList>
    </citation>
    <scope>NUCLEOTIDE SEQUENCE [LARGE SCALE GENOMIC DNA]</scope>
    <source>
        <strain evidence="2 3">ATCC BAA-1030</strain>
    </source>
</reference>
<dbReference type="Pfam" id="PF12648">
    <property type="entry name" value="TcpE"/>
    <property type="match status" value="1"/>
</dbReference>
<dbReference type="Proteomes" id="UP000190328">
    <property type="component" value="Unassembled WGS sequence"/>
</dbReference>
<organism evidence="2 3">
    <name type="scientific">Pilibacter termitis</name>
    <dbReference type="NCBI Taxonomy" id="263852"/>
    <lineage>
        <taxon>Bacteria</taxon>
        <taxon>Bacillati</taxon>
        <taxon>Bacillota</taxon>
        <taxon>Bacilli</taxon>
        <taxon>Lactobacillales</taxon>
        <taxon>Enterococcaceae</taxon>
        <taxon>Pilibacter</taxon>
    </lineage>
</organism>
<keyword evidence="1" id="KW-1133">Transmembrane helix</keyword>
<evidence type="ECO:0000256" key="1">
    <source>
        <dbReference type="SAM" id="Phobius"/>
    </source>
</evidence>
<keyword evidence="1" id="KW-0812">Transmembrane</keyword>
<dbReference type="STRING" id="263852.SAMN02745116_01411"/>